<name>A0A2H3KT02_9CHLR</name>
<dbReference type="Gene3D" id="2.160.10.10">
    <property type="entry name" value="Hexapeptide repeat proteins"/>
    <property type="match status" value="1"/>
</dbReference>
<proteinExistence type="predicted"/>
<dbReference type="NCBIfam" id="TIGR03991">
    <property type="entry name" value="alt_bact_glmU"/>
    <property type="match status" value="1"/>
</dbReference>
<evidence type="ECO:0000256" key="1">
    <source>
        <dbReference type="ARBA" id="ARBA00022679"/>
    </source>
</evidence>
<dbReference type="CDD" id="cd05635">
    <property type="entry name" value="LbH_unknown"/>
    <property type="match status" value="1"/>
</dbReference>
<evidence type="ECO:0000313" key="3">
    <source>
        <dbReference type="EMBL" id="PDV96992.1"/>
    </source>
</evidence>
<dbReference type="InterPro" id="IPR050065">
    <property type="entry name" value="GlmU-like"/>
</dbReference>
<dbReference type="PANTHER" id="PTHR43584:SF9">
    <property type="entry name" value="TRANSFERASE HEXAPEPTIDE REPEAT CONTAINING PROTEIN"/>
    <property type="match status" value="1"/>
</dbReference>
<dbReference type="PANTHER" id="PTHR43584">
    <property type="entry name" value="NUCLEOTIDYL TRANSFERASE"/>
    <property type="match status" value="1"/>
</dbReference>
<organism evidence="3 4">
    <name type="scientific">Candidatus Chloroploca asiatica</name>
    <dbReference type="NCBI Taxonomy" id="1506545"/>
    <lineage>
        <taxon>Bacteria</taxon>
        <taxon>Bacillati</taxon>
        <taxon>Chloroflexota</taxon>
        <taxon>Chloroflexia</taxon>
        <taxon>Chloroflexales</taxon>
        <taxon>Chloroflexineae</taxon>
        <taxon>Oscillochloridaceae</taxon>
        <taxon>Candidatus Chloroploca</taxon>
    </lineage>
</organism>
<reference evidence="3 4" key="1">
    <citation type="submission" date="2016-05" db="EMBL/GenBank/DDBJ databases">
        <authorList>
            <person name="Lavstsen T."/>
            <person name="Jespersen J.S."/>
        </authorList>
    </citation>
    <scope>NUCLEOTIDE SEQUENCE [LARGE SCALE GENOMIC DNA]</scope>
    <source>
        <strain evidence="3 4">B7-9</strain>
    </source>
</reference>
<evidence type="ECO:0000256" key="2">
    <source>
        <dbReference type="ARBA" id="ARBA00023315"/>
    </source>
</evidence>
<keyword evidence="4" id="KW-1185">Reference proteome</keyword>
<dbReference type="OrthoDB" id="9784832at2"/>
<dbReference type="InterPro" id="IPR011004">
    <property type="entry name" value="Trimer_LpxA-like_sf"/>
</dbReference>
<sequence>MSLIVFEDELWQRFATLVQARPVFELRIGGYTVRERIEATVRSLRRDETAALGMARPHLMKCFGPSTGLTAFLQAGEPVILINGRALDLAWLPRLLAEPLNTVYLAGDTLLAAYLSPALASAVLYFVQSQHTSDARDELLRFAQVHDLGPDEAPLLLGFPWDLINQSGEQLVRDLPLLEQRLPLLTTEMPNVVVRGERIYVDPRARLDGPLVLDARDGPIFIEAEAHIEPFSFLQGPAYIGRGSLISSARIRGETAIGPVCRIGGEVEASIIQGYSNKHHDGFLGHSWLGEWVNIGAMTTNSDLKNNYGNIRVSLEDLGQFDSGVIKLGMFLADHVKLGIGLLLNGGTMIGTGSNVFGSQNIPKNIPHFTWGGDTLREYRIDGMIGVTRTVMGRRKRALTSDYEALLRAAFELTRASRGAVAQAPVSRREYASPRALAQAEQEAIAG</sequence>
<dbReference type="Proteomes" id="UP000220922">
    <property type="component" value="Unassembled WGS sequence"/>
</dbReference>
<dbReference type="RefSeq" id="WP_097654936.1">
    <property type="nucleotide sequence ID" value="NZ_LYXE01000170.1"/>
</dbReference>
<gene>
    <name evidence="3" type="ORF">A9Q02_05505</name>
</gene>
<dbReference type="AlphaFoldDB" id="A0A2H3KT02"/>
<evidence type="ECO:0008006" key="5">
    <source>
        <dbReference type="Google" id="ProtNLM"/>
    </source>
</evidence>
<keyword evidence="1" id="KW-0808">Transferase</keyword>
<comment type="caution">
    <text evidence="3">The sequence shown here is derived from an EMBL/GenBank/DDBJ whole genome shotgun (WGS) entry which is preliminary data.</text>
</comment>
<dbReference type="InterPro" id="IPR023917">
    <property type="entry name" value="Bifunctiontional_GlmU_bac-type"/>
</dbReference>
<protein>
    <recommendedName>
        <fullName evidence="5">Glucose-1-phosphate thymidylyltransferase</fullName>
    </recommendedName>
</protein>
<dbReference type="GO" id="GO:0016746">
    <property type="term" value="F:acyltransferase activity"/>
    <property type="evidence" value="ECO:0007669"/>
    <property type="project" value="UniProtKB-KW"/>
</dbReference>
<dbReference type="EMBL" id="LYXE01000170">
    <property type="protein sequence ID" value="PDV96992.1"/>
    <property type="molecule type" value="Genomic_DNA"/>
</dbReference>
<evidence type="ECO:0000313" key="4">
    <source>
        <dbReference type="Proteomes" id="UP000220922"/>
    </source>
</evidence>
<dbReference type="SUPFAM" id="SSF51161">
    <property type="entry name" value="Trimeric LpxA-like enzymes"/>
    <property type="match status" value="1"/>
</dbReference>
<accession>A0A2H3KT02</accession>
<dbReference type="GO" id="GO:0016779">
    <property type="term" value="F:nucleotidyltransferase activity"/>
    <property type="evidence" value="ECO:0007669"/>
    <property type="project" value="UniProtKB-ARBA"/>
</dbReference>
<keyword evidence="2" id="KW-0012">Acyltransferase</keyword>
<dbReference type="Pfam" id="PF13562">
    <property type="entry name" value="NTP_transf_4"/>
    <property type="match status" value="1"/>
</dbReference>